<keyword evidence="3" id="KW-1185">Reference proteome</keyword>
<dbReference type="PANTHER" id="PTHR31900">
    <property type="entry name" value="F-BOX/RNI SUPERFAMILY PROTEIN-RELATED"/>
    <property type="match status" value="1"/>
</dbReference>
<evidence type="ECO:0000313" key="2">
    <source>
        <dbReference type="EMBL" id="ESQ35184.1"/>
    </source>
</evidence>
<dbReference type="PROSITE" id="PS50181">
    <property type="entry name" value="FBOX"/>
    <property type="match status" value="1"/>
</dbReference>
<proteinExistence type="predicted"/>
<name>V4KV30_EUTSA</name>
<dbReference type="CDD" id="cd22160">
    <property type="entry name" value="F-box_AtFBL13-like"/>
    <property type="match status" value="1"/>
</dbReference>
<dbReference type="InterPro" id="IPR006566">
    <property type="entry name" value="FBD"/>
</dbReference>
<gene>
    <name evidence="2" type="ORF">EUTSA_v10007510mg</name>
</gene>
<evidence type="ECO:0000313" key="3">
    <source>
        <dbReference type="Proteomes" id="UP000030689"/>
    </source>
</evidence>
<dbReference type="InterPro" id="IPR036047">
    <property type="entry name" value="F-box-like_dom_sf"/>
</dbReference>
<evidence type="ECO:0000259" key="1">
    <source>
        <dbReference type="PROSITE" id="PS50181"/>
    </source>
</evidence>
<dbReference type="KEGG" id="eus:EUTSA_v10007510mg"/>
<reference evidence="2 3" key="1">
    <citation type="journal article" date="2013" name="Front. Plant Sci.">
        <title>The Reference Genome of the Halophytic Plant Eutrema salsugineum.</title>
        <authorList>
            <person name="Yang R."/>
            <person name="Jarvis D.E."/>
            <person name="Chen H."/>
            <person name="Beilstein M.A."/>
            <person name="Grimwood J."/>
            <person name="Jenkins J."/>
            <person name="Shu S."/>
            <person name="Prochnik S."/>
            <person name="Xin M."/>
            <person name="Ma C."/>
            <person name="Schmutz J."/>
            <person name="Wing R.A."/>
            <person name="Mitchell-Olds T."/>
            <person name="Schumaker K.S."/>
            <person name="Wang X."/>
        </authorList>
    </citation>
    <scope>NUCLEOTIDE SEQUENCE [LARGE SCALE GENOMIC DNA]</scope>
</reference>
<dbReference type="STRING" id="72664.V4KV30"/>
<sequence length="479" mass="55451">MEEKKAKRVRKKRSGYKKGEDDMLTNLPVALLHQILLNLPTKDVVKSSVLSRRWKNIWKYVPGLDLECRDFFVPGYQYCECGDYDDIYEWDGYDNICECEDLSFKAFAGFVTRFLRFKSKSRIQNFSFSVNWCADVELDVDFFTWLINAVIKRKVKHLDLVGKTWGQDEVEIPRTVYTCESLVSLNLRDVDLPNPERVSLPSLKVMVLDEVVYSDDRAFEMLISGCPVLESLSITVDYFYGNNVKTFRVCSQSLLSFTYVGHDLFGSFRKLAAVLDAPRLERLRIDDHRTSSFIVKNLGSLVEADIDIAFNLSSERKLDADDLPKREMIRNFLVGISCVKDMKISSNTLQVIYDYSRYEPLPLFRNLSFLHVQFSGYRWKMLPVFLESCLNLKSLILGFFFKPWEKGACSIVPGHRRFLSSLEYVKIVRPMGEEATETHLKLKLTLCLSDFFEEKEETAIIKKLLAIPRLSSSCEVHIL</sequence>
<dbReference type="PANTHER" id="PTHR31900:SF33">
    <property type="entry name" value="PROTEIN WITH RNI-LIKE_FBD-LIKE DOMAIN"/>
    <property type="match status" value="1"/>
</dbReference>
<accession>V4KV30</accession>
<dbReference type="Pfam" id="PF00646">
    <property type="entry name" value="F-box"/>
    <property type="match status" value="1"/>
</dbReference>
<dbReference type="Pfam" id="PF24758">
    <property type="entry name" value="LRR_At5g56370"/>
    <property type="match status" value="1"/>
</dbReference>
<dbReference type="InterPro" id="IPR050232">
    <property type="entry name" value="FBL13/AtMIF1-like"/>
</dbReference>
<dbReference type="SUPFAM" id="SSF52047">
    <property type="entry name" value="RNI-like"/>
    <property type="match status" value="1"/>
</dbReference>
<dbReference type="SUPFAM" id="SSF81383">
    <property type="entry name" value="F-box domain"/>
    <property type="match status" value="1"/>
</dbReference>
<dbReference type="Gene3D" id="3.80.10.10">
    <property type="entry name" value="Ribonuclease Inhibitor"/>
    <property type="match status" value="1"/>
</dbReference>
<dbReference type="InterPro" id="IPR001810">
    <property type="entry name" value="F-box_dom"/>
</dbReference>
<protein>
    <recommendedName>
        <fullName evidence="1">F-box domain-containing protein</fullName>
    </recommendedName>
</protein>
<dbReference type="SMART" id="SM00579">
    <property type="entry name" value="FBD"/>
    <property type="match status" value="1"/>
</dbReference>
<dbReference type="Gramene" id="ESQ35184">
    <property type="protein sequence ID" value="ESQ35184"/>
    <property type="gene ID" value="EUTSA_v10007510mg"/>
</dbReference>
<dbReference type="OMA" id="CHETASF"/>
<feature type="domain" description="F-box" evidence="1">
    <location>
        <begin position="21"/>
        <end position="57"/>
    </location>
</feature>
<dbReference type="InterPro" id="IPR032675">
    <property type="entry name" value="LRR_dom_sf"/>
</dbReference>
<dbReference type="Gene3D" id="1.20.1280.50">
    <property type="match status" value="1"/>
</dbReference>
<dbReference type="InterPro" id="IPR053781">
    <property type="entry name" value="F-box_AtFBL13-like"/>
</dbReference>
<dbReference type="InterPro" id="IPR055411">
    <property type="entry name" value="LRR_FXL15/At3g58940/PEG3-like"/>
</dbReference>
<dbReference type="AlphaFoldDB" id="V4KV30"/>
<organism evidence="2 3">
    <name type="scientific">Eutrema salsugineum</name>
    <name type="common">Saltwater cress</name>
    <name type="synonym">Sisymbrium salsugineum</name>
    <dbReference type="NCBI Taxonomy" id="72664"/>
    <lineage>
        <taxon>Eukaryota</taxon>
        <taxon>Viridiplantae</taxon>
        <taxon>Streptophyta</taxon>
        <taxon>Embryophyta</taxon>
        <taxon>Tracheophyta</taxon>
        <taxon>Spermatophyta</taxon>
        <taxon>Magnoliopsida</taxon>
        <taxon>eudicotyledons</taxon>
        <taxon>Gunneridae</taxon>
        <taxon>Pentapetalae</taxon>
        <taxon>rosids</taxon>
        <taxon>malvids</taxon>
        <taxon>Brassicales</taxon>
        <taxon>Brassicaceae</taxon>
        <taxon>Eutremeae</taxon>
        <taxon>Eutrema</taxon>
    </lineage>
</organism>
<dbReference type="EMBL" id="KI517683">
    <property type="protein sequence ID" value="ESQ35184.1"/>
    <property type="molecule type" value="Genomic_DNA"/>
</dbReference>
<dbReference type="Proteomes" id="UP000030689">
    <property type="component" value="Unassembled WGS sequence"/>
</dbReference>
<dbReference type="SMART" id="SM00256">
    <property type="entry name" value="FBOX"/>
    <property type="match status" value="1"/>
</dbReference>